<proteinExistence type="predicted"/>
<name>A0AAD1XRF8_EUPCR</name>
<keyword evidence="2" id="KW-1185">Reference proteome</keyword>
<accession>A0AAD1XRF8</accession>
<protein>
    <submittedName>
        <fullName evidence="1">Uncharacterized protein</fullName>
    </submittedName>
</protein>
<evidence type="ECO:0000313" key="1">
    <source>
        <dbReference type="EMBL" id="CAI2377444.1"/>
    </source>
</evidence>
<sequence>MELKESLERRVVLEDTELWNQSDRYMAKVNRKYKRYLEGLDGFTFFYDHVNCIHKTMPKITHRGEHHGNNLWLKVSRKGSKKHLQNFISKIEHFGFKRVQIVDSSKRGVFSINLICQSICKIFDIGIKVLVLKDIVLYTRPFRTLFSRLKDTESIKLYSCRFELQKIYMNPATNYKICSISLHKCCSSSQNVMKFDDTEFQLLLKLFTMKNITRNLTTLDITMDISPEQIEQVEGSFSLLDQVEVNVRDCKILYDEWGM</sequence>
<dbReference type="AlphaFoldDB" id="A0AAD1XRF8"/>
<dbReference type="Proteomes" id="UP001295684">
    <property type="component" value="Unassembled WGS sequence"/>
</dbReference>
<gene>
    <name evidence="1" type="ORF">ECRASSUSDP1_LOCUS18830</name>
</gene>
<reference evidence="1" key="1">
    <citation type="submission" date="2023-07" db="EMBL/GenBank/DDBJ databases">
        <authorList>
            <consortium name="AG Swart"/>
            <person name="Singh M."/>
            <person name="Singh A."/>
            <person name="Seah K."/>
            <person name="Emmerich C."/>
        </authorList>
    </citation>
    <scope>NUCLEOTIDE SEQUENCE</scope>
    <source>
        <strain evidence="1">DP1</strain>
    </source>
</reference>
<organism evidence="1 2">
    <name type="scientific">Euplotes crassus</name>
    <dbReference type="NCBI Taxonomy" id="5936"/>
    <lineage>
        <taxon>Eukaryota</taxon>
        <taxon>Sar</taxon>
        <taxon>Alveolata</taxon>
        <taxon>Ciliophora</taxon>
        <taxon>Intramacronucleata</taxon>
        <taxon>Spirotrichea</taxon>
        <taxon>Hypotrichia</taxon>
        <taxon>Euplotida</taxon>
        <taxon>Euplotidae</taxon>
        <taxon>Moneuplotes</taxon>
    </lineage>
</organism>
<evidence type="ECO:0000313" key="2">
    <source>
        <dbReference type="Proteomes" id="UP001295684"/>
    </source>
</evidence>
<dbReference type="EMBL" id="CAMPGE010019085">
    <property type="protein sequence ID" value="CAI2377444.1"/>
    <property type="molecule type" value="Genomic_DNA"/>
</dbReference>
<comment type="caution">
    <text evidence="1">The sequence shown here is derived from an EMBL/GenBank/DDBJ whole genome shotgun (WGS) entry which is preliminary data.</text>
</comment>